<keyword evidence="2" id="KW-0809">Transit peptide</keyword>
<evidence type="ECO:0000313" key="4">
    <source>
        <dbReference type="EMBL" id="KXG31424.1"/>
    </source>
</evidence>
<dbReference type="FunFam" id="1.25.40.10:FF:001435">
    <property type="entry name" value="Pentatricopeptide repeat-containing protein"/>
    <property type="match status" value="1"/>
</dbReference>
<sequence>MQWPTAALQLLCRPSLSAAQLRQVDAHLLSSFSHLLADRFLPNQLLRSLIPAHPLGALRLFPRLRRIFPDFRPNNYTFSFLLKAAADSSAPPSLGPDYPFGAHAIVPSLHALAVVLAWDAHAYVANGLIHAYATHGVVPSARRLFEDALASRAADVCSWTSLLTACAKAGQVEEARALFDGMPRRNDVAWSAMLSAYVAAGSFDDAVRLFEDMLRSGVRPNRAAVVGVLAACGALGALDQGRWVHALLVSGTHGGDGATAMDGVVATALVDMYAKCGSLDTARQVFAAAAPRSQRDVFAYTAMISGLSDHGRCGEAIDLFGQMQAEGVRPNEVTFICVLTACGRAGLVGRAKEVFRSMAAVHGMEPGVEHYGCLVDVLGRAGLLAEAMETVRSMTMRPDAYVLGALLNACAAHGDVEAGEQVVRWLAELGLDHSGVHVQLSNMYAGWSKWEEVLKVRRTMDQRKVAKVPGCSMLEVDGVASEFVAGDRSHPRMQEIMSAIRDLHGQLRQLDHDYCYYLSMEMELN</sequence>
<dbReference type="InterPro" id="IPR046848">
    <property type="entry name" value="E_motif"/>
</dbReference>
<keyword evidence="5" id="KW-1185">Reference proteome</keyword>
<feature type="repeat" description="PPR" evidence="3">
    <location>
        <begin position="331"/>
        <end position="366"/>
    </location>
</feature>
<dbReference type="PANTHER" id="PTHR47926:SF416">
    <property type="entry name" value="(WILD MALAYSIAN BANANA) HYPOTHETICAL PROTEIN"/>
    <property type="match status" value="1"/>
</dbReference>
<evidence type="ECO:0000256" key="3">
    <source>
        <dbReference type="PROSITE-ProRule" id="PRU00708"/>
    </source>
</evidence>
<evidence type="ECO:0008006" key="6">
    <source>
        <dbReference type="Google" id="ProtNLM"/>
    </source>
</evidence>
<evidence type="ECO:0000313" key="5">
    <source>
        <dbReference type="Proteomes" id="UP000000768"/>
    </source>
</evidence>
<dbReference type="InterPro" id="IPR046960">
    <property type="entry name" value="PPR_At4g14850-like_plant"/>
</dbReference>
<dbReference type="AlphaFoldDB" id="A0A194YT54"/>
<dbReference type="Pfam" id="PF01535">
    <property type="entry name" value="PPR"/>
    <property type="match status" value="1"/>
</dbReference>
<evidence type="ECO:0000256" key="1">
    <source>
        <dbReference type="ARBA" id="ARBA00022737"/>
    </source>
</evidence>
<dbReference type="Proteomes" id="UP000000768">
    <property type="component" value="Chromosome 4"/>
</dbReference>
<keyword evidence="1" id="KW-0677">Repeat</keyword>
<dbReference type="Pfam" id="PF20431">
    <property type="entry name" value="E_motif"/>
    <property type="match status" value="1"/>
</dbReference>
<name>A0A194YT54_SORBI</name>
<reference evidence="5" key="2">
    <citation type="journal article" date="2018" name="Plant J.">
        <title>The Sorghum bicolor reference genome: improved assembly, gene annotations, a transcriptome atlas, and signatures of genome organization.</title>
        <authorList>
            <person name="McCormick R.F."/>
            <person name="Truong S.K."/>
            <person name="Sreedasyam A."/>
            <person name="Jenkins J."/>
            <person name="Shu S."/>
            <person name="Sims D."/>
            <person name="Kennedy M."/>
            <person name="Amirebrahimi M."/>
            <person name="Weers B.D."/>
            <person name="McKinley B."/>
            <person name="Mattison A."/>
            <person name="Morishige D.T."/>
            <person name="Grimwood J."/>
            <person name="Schmutz J."/>
            <person name="Mullet J.E."/>
        </authorList>
    </citation>
    <scope>NUCLEOTIDE SEQUENCE [LARGE SCALE GENOMIC DNA]</scope>
    <source>
        <strain evidence="5">cv. BTx623</strain>
    </source>
</reference>
<organism evidence="4 5">
    <name type="scientific">Sorghum bicolor</name>
    <name type="common">Sorghum</name>
    <name type="synonym">Sorghum vulgare</name>
    <dbReference type="NCBI Taxonomy" id="4558"/>
    <lineage>
        <taxon>Eukaryota</taxon>
        <taxon>Viridiplantae</taxon>
        <taxon>Streptophyta</taxon>
        <taxon>Embryophyta</taxon>
        <taxon>Tracheophyta</taxon>
        <taxon>Spermatophyta</taxon>
        <taxon>Magnoliopsida</taxon>
        <taxon>Liliopsida</taxon>
        <taxon>Poales</taxon>
        <taxon>Poaceae</taxon>
        <taxon>PACMAD clade</taxon>
        <taxon>Panicoideae</taxon>
        <taxon>Andropogonodae</taxon>
        <taxon>Andropogoneae</taxon>
        <taxon>Sorghinae</taxon>
        <taxon>Sorghum</taxon>
    </lineage>
</organism>
<dbReference type="eggNOG" id="KOG4197">
    <property type="taxonomic scope" value="Eukaryota"/>
</dbReference>
<protein>
    <recommendedName>
        <fullName evidence="6">Pentacotripeptide-repeat region of PRORP domain-containing protein</fullName>
    </recommendedName>
</protein>
<dbReference type="GO" id="GO:0003723">
    <property type="term" value="F:RNA binding"/>
    <property type="evidence" value="ECO:0007669"/>
    <property type="project" value="InterPro"/>
</dbReference>
<dbReference type="Pfam" id="PF13041">
    <property type="entry name" value="PPR_2"/>
    <property type="match status" value="2"/>
</dbReference>
<feature type="repeat" description="PPR" evidence="3">
    <location>
        <begin position="296"/>
        <end position="330"/>
    </location>
</feature>
<dbReference type="SUPFAM" id="SSF48452">
    <property type="entry name" value="TPR-like"/>
    <property type="match status" value="1"/>
</dbReference>
<gene>
    <name evidence="4" type="ORF">SORBI_3004G356600</name>
</gene>
<dbReference type="FunFam" id="1.25.40.10:FF:000748">
    <property type="entry name" value="Pentatricopeptide repeat-containing protein"/>
    <property type="match status" value="1"/>
</dbReference>
<feature type="repeat" description="PPR" evidence="3">
    <location>
        <begin position="155"/>
        <end position="185"/>
    </location>
</feature>
<dbReference type="PROSITE" id="PS51375">
    <property type="entry name" value="PPR"/>
    <property type="match status" value="4"/>
</dbReference>
<dbReference type="Gene3D" id="1.25.40.10">
    <property type="entry name" value="Tetratricopeptide repeat domain"/>
    <property type="match status" value="2"/>
</dbReference>
<dbReference type="EMBL" id="CM000763">
    <property type="protein sequence ID" value="KXG31424.1"/>
    <property type="molecule type" value="Genomic_DNA"/>
</dbReference>
<feature type="repeat" description="PPR" evidence="3">
    <location>
        <begin position="186"/>
        <end position="220"/>
    </location>
</feature>
<dbReference type="GO" id="GO:0009451">
    <property type="term" value="P:RNA modification"/>
    <property type="evidence" value="ECO:0000318"/>
    <property type="project" value="GO_Central"/>
</dbReference>
<evidence type="ECO:0000256" key="2">
    <source>
        <dbReference type="ARBA" id="ARBA00022946"/>
    </source>
</evidence>
<dbReference type="InParanoid" id="A0A194YT54"/>
<dbReference type="InterPro" id="IPR002885">
    <property type="entry name" value="PPR_rpt"/>
</dbReference>
<dbReference type="PANTHER" id="PTHR47926">
    <property type="entry name" value="PENTATRICOPEPTIDE REPEAT-CONTAINING PROTEIN"/>
    <property type="match status" value="1"/>
</dbReference>
<proteinExistence type="predicted"/>
<dbReference type="OMA" id="IEPGVQH"/>
<dbReference type="NCBIfam" id="TIGR00756">
    <property type="entry name" value="PPR"/>
    <property type="match status" value="4"/>
</dbReference>
<reference evidence="4 5" key="1">
    <citation type="journal article" date="2009" name="Nature">
        <title>The Sorghum bicolor genome and the diversification of grasses.</title>
        <authorList>
            <person name="Paterson A.H."/>
            <person name="Bowers J.E."/>
            <person name="Bruggmann R."/>
            <person name="Dubchak I."/>
            <person name="Grimwood J."/>
            <person name="Gundlach H."/>
            <person name="Haberer G."/>
            <person name="Hellsten U."/>
            <person name="Mitros T."/>
            <person name="Poliakov A."/>
            <person name="Schmutz J."/>
            <person name="Spannagl M."/>
            <person name="Tang H."/>
            <person name="Wang X."/>
            <person name="Wicker T."/>
            <person name="Bharti A.K."/>
            <person name="Chapman J."/>
            <person name="Feltus F.A."/>
            <person name="Gowik U."/>
            <person name="Grigoriev I.V."/>
            <person name="Lyons E."/>
            <person name="Maher C.A."/>
            <person name="Martis M."/>
            <person name="Narechania A."/>
            <person name="Otillar R.P."/>
            <person name="Penning B.W."/>
            <person name="Salamov A.A."/>
            <person name="Wang Y."/>
            <person name="Zhang L."/>
            <person name="Carpita N.C."/>
            <person name="Freeling M."/>
            <person name="Gingle A.R."/>
            <person name="Hash C.T."/>
            <person name="Keller B."/>
            <person name="Klein P."/>
            <person name="Kresovich S."/>
            <person name="McCann M.C."/>
            <person name="Ming R."/>
            <person name="Peterson D.G."/>
            <person name="Mehboob-ur-Rahman"/>
            <person name="Ware D."/>
            <person name="Westhoff P."/>
            <person name="Mayer K.F."/>
            <person name="Messing J."/>
            <person name="Rokhsar D.S."/>
        </authorList>
    </citation>
    <scope>NUCLEOTIDE SEQUENCE [LARGE SCALE GENOMIC DNA]</scope>
    <source>
        <strain evidence="5">cv. BTx623</strain>
    </source>
</reference>
<accession>A0A194YT54</accession>
<dbReference type="InterPro" id="IPR011990">
    <property type="entry name" value="TPR-like_helical_dom_sf"/>
</dbReference>
<dbReference type="Gramene" id="KXG31424">
    <property type="protein sequence ID" value="KXG31424"/>
    <property type="gene ID" value="SORBI_3004G356600"/>
</dbReference>